<dbReference type="Proteomes" id="UP001218638">
    <property type="component" value="Chromosome"/>
</dbReference>
<evidence type="ECO:0000313" key="2">
    <source>
        <dbReference type="EMBL" id="WED64145.1"/>
    </source>
</evidence>
<evidence type="ECO:0000313" key="3">
    <source>
        <dbReference type="Proteomes" id="UP001218638"/>
    </source>
</evidence>
<evidence type="ECO:0000256" key="1">
    <source>
        <dbReference type="SAM" id="Coils"/>
    </source>
</evidence>
<feature type="coiled-coil region" evidence="1">
    <location>
        <begin position="9"/>
        <end position="36"/>
    </location>
</feature>
<protein>
    <submittedName>
        <fullName evidence="2">Uncharacterized protein</fullName>
    </submittedName>
</protein>
<dbReference type="EMBL" id="CP119075">
    <property type="protein sequence ID" value="WED64145.1"/>
    <property type="molecule type" value="Genomic_DNA"/>
</dbReference>
<keyword evidence="1" id="KW-0175">Coiled coil</keyword>
<reference evidence="2" key="1">
    <citation type="submission" date="2023-03" db="EMBL/GenBank/DDBJ databases">
        <title>Lomoglobus Profundus gen. nov., sp. nov., a novel member of the phylum Verrucomicrobia, isolated from deep-marine sediment of South China Sea.</title>
        <authorList>
            <person name="Ahmad T."/>
            <person name="Ishaq S.E."/>
            <person name="Wang F."/>
        </authorList>
    </citation>
    <scope>NUCLEOTIDE SEQUENCE</scope>
    <source>
        <strain evidence="2">LMO-M01</strain>
    </source>
</reference>
<organism evidence="2 3">
    <name type="scientific">Synoicihabitans lomoniglobus</name>
    <dbReference type="NCBI Taxonomy" id="2909285"/>
    <lineage>
        <taxon>Bacteria</taxon>
        <taxon>Pseudomonadati</taxon>
        <taxon>Verrucomicrobiota</taxon>
        <taxon>Opitutia</taxon>
        <taxon>Opitutales</taxon>
        <taxon>Opitutaceae</taxon>
        <taxon>Synoicihabitans</taxon>
    </lineage>
</organism>
<dbReference type="RefSeq" id="WP_330928050.1">
    <property type="nucleotide sequence ID" value="NZ_CP119075.1"/>
</dbReference>
<gene>
    <name evidence="2" type="ORF">PXH66_17545</name>
</gene>
<dbReference type="AlphaFoldDB" id="A0AAF0CN95"/>
<proteinExistence type="predicted"/>
<name>A0AAF0CN95_9BACT</name>
<accession>A0AAF0CN95</accession>
<sequence>MPDESQIRINTLLLEREALFLRVNALEQQAADLLGEPFPFEPPVLPSNRRGKRKATRRAKPGANKIKLRKLAEGESAYRVNYRQHGTVRTERYDVAEPLLTLLAAQGAELEVLTIETVDAQDVATATLFGPAS</sequence>
<keyword evidence="3" id="KW-1185">Reference proteome</keyword>
<dbReference type="KEGG" id="slom:PXH66_17545"/>